<evidence type="ECO:0000256" key="15">
    <source>
        <dbReference type="ARBA" id="ARBA00023065"/>
    </source>
</evidence>
<dbReference type="Pfam" id="PF03160">
    <property type="entry name" value="Calx-beta"/>
    <property type="match status" value="2"/>
</dbReference>
<dbReference type="GO" id="GO:0042383">
    <property type="term" value="C:sarcolemma"/>
    <property type="evidence" value="ECO:0007669"/>
    <property type="project" value="TreeGrafter"/>
</dbReference>
<keyword evidence="4" id="KW-0050">Antiport</keyword>
<dbReference type="SUPFAM" id="SSF141072">
    <property type="entry name" value="CalX-like"/>
    <property type="match status" value="2"/>
</dbReference>
<evidence type="ECO:0000256" key="11">
    <source>
        <dbReference type="ARBA" id="ARBA00022837"/>
    </source>
</evidence>
<evidence type="ECO:0000256" key="1">
    <source>
        <dbReference type="ARBA" id="ARBA00004651"/>
    </source>
</evidence>
<evidence type="ECO:0000256" key="6">
    <source>
        <dbReference type="ARBA" id="ARBA00022568"/>
    </source>
</evidence>
<keyword evidence="14" id="KW-0915">Sodium</keyword>
<evidence type="ECO:0000256" key="13">
    <source>
        <dbReference type="ARBA" id="ARBA00022989"/>
    </source>
</evidence>
<dbReference type="GO" id="GO:0005432">
    <property type="term" value="F:calcium:sodium antiporter activity"/>
    <property type="evidence" value="ECO:0007669"/>
    <property type="project" value="InterPro"/>
</dbReference>
<evidence type="ECO:0000256" key="19">
    <source>
        <dbReference type="ARBA" id="ARBA00033667"/>
    </source>
</evidence>
<feature type="transmembrane region" description="Helical" evidence="20">
    <location>
        <begin position="793"/>
        <end position="815"/>
    </location>
</feature>
<evidence type="ECO:0000256" key="7">
    <source>
        <dbReference type="ARBA" id="ARBA00022692"/>
    </source>
</evidence>
<evidence type="ECO:0000256" key="5">
    <source>
        <dbReference type="ARBA" id="ARBA00022475"/>
    </source>
</evidence>
<evidence type="ECO:0000256" key="12">
    <source>
        <dbReference type="ARBA" id="ARBA00022860"/>
    </source>
</evidence>
<dbReference type="PANTHER" id="PTHR11878">
    <property type="entry name" value="SODIUM/CALCIUM EXCHANGER"/>
    <property type="match status" value="1"/>
</dbReference>
<keyword evidence="6" id="KW-0109">Calcium transport</keyword>
<dbReference type="Gene3D" id="2.60.40.2030">
    <property type="match status" value="2"/>
</dbReference>
<keyword evidence="5" id="KW-1003">Cell membrane</keyword>
<comment type="similarity">
    <text evidence="2">Belongs to the Ca(2+):cation antiporter (CaCA) (TC 2.A.19) family. SLC8 subfamily.</text>
</comment>
<keyword evidence="10" id="KW-0677">Repeat</keyword>
<dbReference type="InterPro" id="IPR004836">
    <property type="entry name" value="Na_Ca_Ex"/>
</dbReference>
<proteinExistence type="inferred from homology"/>
<evidence type="ECO:0000256" key="17">
    <source>
        <dbReference type="ARBA" id="ARBA00023180"/>
    </source>
</evidence>
<evidence type="ECO:0000256" key="9">
    <source>
        <dbReference type="ARBA" id="ARBA00022729"/>
    </source>
</evidence>
<feature type="transmembrane region" description="Helical" evidence="20">
    <location>
        <begin position="22"/>
        <end position="47"/>
    </location>
</feature>
<evidence type="ECO:0000259" key="21">
    <source>
        <dbReference type="SMART" id="SM00237"/>
    </source>
</evidence>
<feature type="transmembrane region" description="Helical" evidence="20">
    <location>
        <begin position="722"/>
        <end position="741"/>
    </location>
</feature>
<sequence>MANLTCMPGILVPALEVSPRNALLYLAALLYCFLGIAIAADIFMCSIERITSATRRVKKKKTENRLVATENDEEYDYVRIWNPTVANLTLMALGSSAPEILLSIIEIVGNGFLAGDLGPGTIVGSAAFNLFCISAICVLAVGSESKRIALYRVFIVTAFFGTFAYIWIFLVLTVITPNVVDVLEAVLTLLFFFILVFIAYAVDAEIWKPSNSKADLNAELELAELDAPCKRVPLNESIRTWARSLDLAEDRDIVVDATPSVETVRKWTRSISQTYPSLDEEDQAKILAYRLSRTMSHDRLYYRIKAIRQISSSWNKSQEEEVIRLQGDDATDSSRRLKAIVEFSARIYRIDHNDRTAQLKIIRKGDIGSKFTVTYTTVNGLAKKDLNYLFKHETIEFGAGETQKPIEIQIVEAANWRPNDVFYVHLRIQEESDDGKVRLGACNVARVKLPEESSFMGEPCVEFVKPNYVVKENNGYARVFVSRRGASRSTNFSVIYETLDLTAKQKEDYIPIKDGRLTFEGQEYEKYIDVGIIDDKEDEKDESFIVELVKVDSEEISLGTKKKATVTIISDDNAIKNITNVRKLLSHYLRKMRPGQATWREQILNAVSVNSGDLTNATISDCVIHALAFPWKFAFAFLPPPTLLYGYPCFFCALVAIGLVTALVGDVASIFGCMVGMKDAVTAITLVALGTSLPDTFASKIAAENEDSADNAVGNVTGSNSVNVFLGLGLPWLVASIYWASKGQTFRVDAGDLGFSVSVFMVCSVLFLVLLMLRRRLELFGRGELGGPFAPKLGSGLFFIGLWLAYVALSIWNMYK</sequence>
<keyword evidence="9" id="KW-0732">Signal</keyword>
<name>A0A8S1F7W6_9PELO</name>
<feature type="transmembrane region" description="Helical" evidence="20">
    <location>
        <begin position="182"/>
        <end position="202"/>
    </location>
</feature>
<dbReference type="InterPro" id="IPR038081">
    <property type="entry name" value="CalX-like_sf"/>
</dbReference>
<evidence type="ECO:0000256" key="2">
    <source>
        <dbReference type="ARBA" id="ARBA00007489"/>
    </source>
</evidence>
<evidence type="ECO:0000256" key="14">
    <source>
        <dbReference type="ARBA" id="ARBA00023053"/>
    </source>
</evidence>
<dbReference type="InterPro" id="IPR003644">
    <property type="entry name" value="Calx_beta"/>
</dbReference>
<keyword evidence="17" id="KW-0325">Glycoprotein</keyword>
<dbReference type="InterPro" id="IPR004837">
    <property type="entry name" value="NaCa_Exmemb"/>
</dbReference>
<dbReference type="SMART" id="SM00237">
    <property type="entry name" value="Calx_beta"/>
    <property type="match status" value="2"/>
</dbReference>
<accession>A0A8S1F7W6</accession>
<dbReference type="GO" id="GO:0046872">
    <property type="term" value="F:metal ion binding"/>
    <property type="evidence" value="ECO:0007669"/>
    <property type="project" value="UniProtKB-KW"/>
</dbReference>
<keyword evidence="3" id="KW-0813">Transport</keyword>
<dbReference type="GO" id="GO:0007154">
    <property type="term" value="P:cell communication"/>
    <property type="evidence" value="ECO:0007669"/>
    <property type="project" value="InterPro"/>
</dbReference>
<organism evidence="22 23">
    <name type="scientific">Caenorhabditis bovis</name>
    <dbReference type="NCBI Taxonomy" id="2654633"/>
    <lineage>
        <taxon>Eukaryota</taxon>
        <taxon>Metazoa</taxon>
        <taxon>Ecdysozoa</taxon>
        <taxon>Nematoda</taxon>
        <taxon>Chromadorea</taxon>
        <taxon>Rhabditida</taxon>
        <taxon>Rhabditina</taxon>
        <taxon>Rhabditomorpha</taxon>
        <taxon>Rhabditoidea</taxon>
        <taxon>Rhabditidae</taxon>
        <taxon>Peloderinae</taxon>
        <taxon>Caenorhabditis</taxon>
    </lineage>
</organism>
<feature type="domain" description="Calx-beta" evidence="21">
    <location>
        <begin position="445"/>
        <end position="549"/>
    </location>
</feature>
<evidence type="ECO:0000313" key="22">
    <source>
        <dbReference type="EMBL" id="CAB3406953.1"/>
    </source>
</evidence>
<keyword evidence="13 20" id="KW-1133">Transmembrane helix</keyword>
<evidence type="ECO:0000256" key="16">
    <source>
        <dbReference type="ARBA" id="ARBA00023136"/>
    </source>
</evidence>
<feature type="domain" description="Calx-beta" evidence="21">
    <location>
        <begin position="328"/>
        <end position="427"/>
    </location>
</feature>
<keyword evidence="18" id="KW-0739">Sodium transport</keyword>
<evidence type="ECO:0000256" key="3">
    <source>
        <dbReference type="ARBA" id="ARBA00022448"/>
    </source>
</evidence>
<dbReference type="PRINTS" id="PR01259">
    <property type="entry name" value="NACAEXCHNGR"/>
</dbReference>
<dbReference type="GO" id="GO:0098794">
    <property type="term" value="C:postsynapse"/>
    <property type="evidence" value="ECO:0007669"/>
    <property type="project" value="TreeGrafter"/>
</dbReference>
<keyword evidence="16 20" id="KW-0472">Membrane</keyword>
<feature type="transmembrane region" description="Helical" evidence="20">
    <location>
        <begin position="753"/>
        <end position="773"/>
    </location>
</feature>
<dbReference type="PANTHER" id="PTHR11878:SF76">
    <property type="entry name" value="CALX-BETA DOMAIN-CONTAINING PROTEIN"/>
    <property type="match status" value="1"/>
</dbReference>
<feature type="transmembrane region" description="Helical" evidence="20">
    <location>
        <begin position="642"/>
        <end position="664"/>
    </location>
</feature>
<comment type="catalytic activity">
    <reaction evidence="19">
        <text>Ca(2+)(in) + 3 Na(+)(out) = Ca(2+)(out) + 3 Na(+)(in)</text>
        <dbReference type="Rhea" id="RHEA:69955"/>
        <dbReference type="ChEBI" id="CHEBI:29101"/>
        <dbReference type="ChEBI" id="CHEBI:29108"/>
    </reaction>
</comment>
<dbReference type="GO" id="GO:0098703">
    <property type="term" value="P:calcium ion import across plasma membrane"/>
    <property type="evidence" value="ECO:0007669"/>
    <property type="project" value="TreeGrafter"/>
</dbReference>
<evidence type="ECO:0000256" key="8">
    <source>
        <dbReference type="ARBA" id="ARBA00022723"/>
    </source>
</evidence>
<dbReference type="Proteomes" id="UP000494206">
    <property type="component" value="Unassembled WGS sequence"/>
</dbReference>
<keyword evidence="12" id="KW-0112">Calmodulin-binding</keyword>
<comment type="subcellular location">
    <subcellularLocation>
        <location evidence="1">Cell membrane</location>
        <topology evidence="1">Multi-pass membrane protein</topology>
    </subcellularLocation>
</comment>
<dbReference type="GO" id="GO:0030424">
    <property type="term" value="C:axon"/>
    <property type="evidence" value="ECO:0007669"/>
    <property type="project" value="TreeGrafter"/>
</dbReference>
<evidence type="ECO:0000313" key="23">
    <source>
        <dbReference type="Proteomes" id="UP000494206"/>
    </source>
</evidence>
<dbReference type="GO" id="GO:0005516">
    <property type="term" value="F:calmodulin binding"/>
    <property type="evidence" value="ECO:0007669"/>
    <property type="project" value="UniProtKB-KW"/>
</dbReference>
<comment type="caution">
    <text evidence="22">The sequence shown here is derived from an EMBL/GenBank/DDBJ whole genome shotgun (WGS) entry which is preliminary data.</text>
</comment>
<reference evidence="22 23" key="1">
    <citation type="submission" date="2020-04" db="EMBL/GenBank/DDBJ databases">
        <authorList>
            <person name="Laetsch R D."/>
            <person name="Stevens L."/>
            <person name="Kumar S."/>
            <person name="Blaxter L. M."/>
        </authorList>
    </citation>
    <scope>NUCLEOTIDE SEQUENCE [LARGE SCALE GENOMIC DNA]</scope>
</reference>
<keyword evidence="11" id="KW-0106">Calcium</keyword>
<protein>
    <recommendedName>
        <fullName evidence="21">Calx-beta domain-containing protein</fullName>
    </recommendedName>
</protein>
<feature type="transmembrane region" description="Helical" evidence="20">
    <location>
        <begin position="153"/>
        <end position="176"/>
    </location>
</feature>
<dbReference type="InterPro" id="IPR051171">
    <property type="entry name" value="CaCA"/>
</dbReference>
<evidence type="ECO:0000256" key="10">
    <source>
        <dbReference type="ARBA" id="ARBA00022737"/>
    </source>
</evidence>
<evidence type="ECO:0000256" key="20">
    <source>
        <dbReference type="SAM" id="Phobius"/>
    </source>
</evidence>
<keyword evidence="23" id="KW-1185">Reference proteome</keyword>
<feature type="transmembrane region" description="Helical" evidence="20">
    <location>
        <begin position="117"/>
        <end position="141"/>
    </location>
</feature>
<dbReference type="AlphaFoldDB" id="A0A8S1F7W6"/>
<evidence type="ECO:0000256" key="4">
    <source>
        <dbReference type="ARBA" id="ARBA00022449"/>
    </source>
</evidence>
<dbReference type="OrthoDB" id="418484at2759"/>
<keyword evidence="15" id="KW-0406">Ion transport</keyword>
<dbReference type="InterPro" id="IPR044880">
    <property type="entry name" value="NCX_ion-bd_dom_sf"/>
</dbReference>
<evidence type="ECO:0000256" key="18">
    <source>
        <dbReference type="ARBA" id="ARBA00023201"/>
    </source>
</evidence>
<feature type="transmembrane region" description="Helical" evidence="20">
    <location>
        <begin position="85"/>
        <end position="105"/>
    </location>
</feature>
<dbReference type="EMBL" id="CADEPM010000005">
    <property type="protein sequence ID" value="CAB3406953.1"/>
    <property type="molecule type" value="Genomic_DNA"/>
</dbReference>
<dbReference type="Pfam" id="PF01699">
    <property type="entry name" value="Na_Ca_ex"/>
    <property type="match status" value="2"/>
</dbReference>
<dbReference type="Gene3D" id="1.20.1420.30">
    <property type="entry name" value="NCX, central ion-binding region"/>
    <property type="match status" value="2"/>
</dbReference>
<keyword evidence="7 20" id="KW-0812">Transmembrane</keyword>
<gene>
    <name evidence="22" type="ORF">CBOVIS_LOCUS8949</name>
</gene>
<keyword evidence="8" id="KW-0479">Metal-binding</keyword>